<evidence type="ECO:0000313" key="12">
    <source>
        <dbReference type="EMBL" id="MBE9192892.1"/>
    </source>
</evidence>
<keyword evidence="13" id="KW-1185">Reference proteome</keyword>
<evidence type="ECO:0000256" key="5">
    <source>
        <dbReference type="ARBA" id="ARBA00022723"/>
    </source>
</evidence>
<dbReference type="PANTHER" id="PTHR11601">
    <property type="entry name" value="CYSTEINE DESULFURYLASE FAMILY MEMBER"/>
    <property type="match status" value="1"/>
</dbReference>
<dbReference type="EMBL" id="JADEWN010000069">
    <property type="protein sequence ID" value="MBE9192892.1"/>
    <property type="molecule type" value="Genomic_DNA"/>
</dbReference>
<reference evidence="12 13" key="1">
    <citation type="submission" date="2020-10" db="EMBL/GenBank/DDBJ databases">
        <authorList>
            <person name="Castelo-Branco R."/>
            <person name="Eusebio N."/>
            <person name="Adriana R."/>
            <person name="Vieira A."/>
            <person name="Brugerolle De Fraissinette N."/>
            <person name="Rezende De Castro R."/>
            <person name="Schneider M.P."/>
            <person name="Vasconcelos V."/>
            <person name="Leao P.N."/>
        </authorList>
    </citation>
    <scope>NUCLEOTIDE SEQUENCE [LARGE SCALE GENOMIC DNA]</scope>
    <source>
        <strain evidence="12 13">LEGE 06123</strain>
    </source>
</reference>
<evidence type="ECO:0000256" key="8">
    <source>
        <dbReference type="ARBA" id="ARBA00023014"/>
    </source>
</evidence>
<evidence type="ECO:0000256" key="9">
    <source>
        <dbReference type="ARBA" id="ARBA00050776"/>
    </source>
</evidence>
<dbReference type="NCBIfam" id="NF002806">
    <property type="entry name" value="PRK02948.1"/>
    <property type="match status" value="1"/>
</dbReference>
<dbReference type="Gene3D" id="3.90.1150.10">
    <property type="entry name" value="Aspartate Aminotransferase, domain 1"/>
    <property type="match status" value="1"/>
</dbReference>
<dbReference type="SUPFAM" id="SSF53383">
    <property type="entry name" value="PLP-dependent transferases"/>
    <property type="match status" value="1"/>
</dbReference>
<comment type="caution">
    <text evidence="12">The sequence shown here is derived from an EMBL/GenBank/DDBJ whole genome shotgun (WGS) entry which is preliminary data.</text>
</comment>
<dbReference type="InterPro" id="IPR016454">
    <property type="entry name" value="Cysteine_dSase"/>
</dbReference>
<evidence type="ECO:0000256" key="7">
    <source>
        <dbReference type="ARBA" id="ARBA00023004"/>
    </source>
</evidence>
<dbReference type="InterPro" id="IPR000192">
    <property type="entry name" value="Aminotrans_V_dom"/>
</dbReference>
<comment type="similarity">
    <text evidence="2">Belongs to the class-V pyridoxal-phosphate-dependent aminotransferase family. NifS/IscS subfamily.</text>
</comment>
<evidence type="ECO:0000256" key="4">
    <source>
        <dbReference type="ARBA" id="ARBA00022679"/>
    </source>
</evidence>
<dbReference type="InterPro" id="IPR015422">
    <property type="entry name" value="PyrdxlP-dep_Trfase_small"/>
</dbReference>
<evidence type="ECO:0000256" key="3">
    <source>
        <dbReference type="ARBA" id="ARBA00012239"/>
    </source>
</evidence>
<name>A0ABR9UX73_9CHRO</name>
<keyword evidence="6" id="KW-0663">Pyridoxal phosphate</keyword>
<comment type="catalytic activity">
    <reaction evidence="9">
        <text>(sulfur carrier)-H + L-cysteine = (sulfur carrier)-SH + L-alanine</text>
        <dbReference type="Rhea" id="RHEA:43892"/>
        <dbReference type="Rhea" id="RHEA-COMP:14737"/>
        <dbReference type="Rhea" id="RHEA-COMP:14739"/>
        <dbReference type="ChEBI" id="CHEBI:29917"/>
        <dbReference type="ChEBI" id="CHEBI:35235"/>
        <dbReference type="ChEBI" id="CHEBI:57972"/>
        <dbReference type="ChEBI" id="CHEBI:64428"/>
        <dbReference type="EC" id="2.8.1.7"/>
    </reaction>
</comment>
<keyword evidence="4" id="KW-0808">Transferase</keyword>
<keyword evidence="7" id="KW-0408">Iron</keyword>
<dbReference type="Pfam" id="PF00266">
    <property type="entry name" value="Aminotran_5"/>
    <property type="match status" value="1"/>
</dbReference>
<evidence type="ECO:0000256" key="2">
    <source>
        <dbReference type="ARBA" id="ARBA00006490"/>
    </source>
</evidence>
<evidence type="ECO:0000259" key="11">
    <source>
        <dbReference type="Pfam" id="PF00266"/>
    </source>
</evidence>
<organism evidence="12 13">
    <name type="scientific">Gloeocapsopsis crepidinum LEGE 06123</name>
    <dbReference type="NCBI Taxonomy" id="588587"/>
    <lineage>
        <taxon>Bacteria</taxon>
        <taxon>Bacillati</taxon>
        <taxon>Cyanobacteriota</taxon>
        <taxon>Cyanophyceae</taxon>
        <taxon>Oscillatoriophycideae</taxon>
        <taxon>Chroococcales</taxon>
        <taxon>Chroococcaceae</taxon>
        <taxon>Gloeocapsopsis</taxon>
    </lineage>
</organism>
<dbReference type="RefSeq" id="WP_193934299.1">
    <property type="nucleotide sequence ID" value="NZ_CAWPMZ010000110.1"/>
</dbReference>
<evidence type="ECO:0000256" key="10">
    <source>
        <dbReference type="RuleBase" id="RU004504"/>
    </source>
</evidence>
<comment type="cofactor">
    <cofactor evidence="1 10">
        <name>pyridoxal 5'-phosphate</name>
        <dbReference type="ChEBI" id="CHEBI:597326"/>
    </cofactor>
</comment>
<dbReference type="EC" id="2.8.1.7" evidence="3"/>
<dbReference type="PROSITE" id="PS00595">
    <property type="entry name" value="AA_TRANSFER_CLASS_5"/>
    <property type="match status" value="1"/>
</dbReference>
<dbReference type="InterPro" id="IPR015424">
    <property type="entry name" value="PyrdxlP-dep_Trfase"/>
</dbReference>
<sequence>MANRPIYLDNHATTPVDERVLVAMLPYFTERFGNPSSTSHLYGWETEAAVKQARNTLAEAIGATPEEIIFTSGATEANNLAIKGVAEAYFQKGRHIVTVQTEHNAVLDPCEYLRSLGFEVTLLPVQNDGLIDLALLEKAFRPNTVLVSVMAANNEIGVLQPLAEIGQMCRDRNVLFHTDAAQAIGKIPLDVQAMKIDLLSMTAHKVYGPKGIGALYVRRRNPRVQLAPQLHGGGHERGMRSGTLYPPQIVGFAKAVEIALVEQETEARRLTALRDKLWQQLSQTGIHLNGHPTQRLPGNLNISVEGVDGAALLLGLQPVMAVSSGAACSSAKTTPSHVLMALGRTEKLAYASVRFGIGRFNTDEEIDRVGEYAIATIASLRQQAMIV</sequence>
<gene>
    <name evidence="12" type="ORF">IQ230_21555</name>
</gene>
<feature type="domain" description="Aminotransferase class V" evidence="11">
    <location>
        <begin position="6"/>
        <end position="369"/>
    </location>
</feature>
<dbReference type="PIRSF" id="PIRSF005572">
    <property type="entry name" value="NifS"/>
    <property type="match status" value="1"/>
</dbReference>
<keyword evidence="8" id="KW-0411">Iron-sulfur</keyword>
<accession>A0ABR9UX73</accession>
<protein>
    <recommendedName>
        <fullName evidence="3">cysteine desulfurase</fullName>
        <ecNumber evidence="3">2.8.1.7</ecNumber>
    </recommendedName>
</protein>
<keyword evidence="5" id="KW-0479">Metal-binding</keyword>
<proteinExistence type="inferred from homology"/>
<dbReference type="InterPro" id="IPR015421">
    <property type="entry name" value="PyrdxlP-dep_Trfase_major"/>
</dbReference>
<evidence type="ECO:0000256" key="1">
    <source>
        <dbReference type="ARBA" id="ARBA00001933"/>
    </source>
</evidence>
<dbReference type="Gene3D" id="3.40.640.10">
    <property type="entry name" value="Type I PLP-dependent aspartate aminotransferase-like (Major domain)"/>
    <property type="match status" value="1"/>
</dbReference>
<dbReference type="InterPro" id="IPR020578">
    <property type="entry name" value="Aminotrans_V_PyrdxlP_BS"/>
</dbReference>
<dbReference type="PANTHER" id="PTHR11601:SF34">
    <property type="entry name" value="CYSTEINE DESULFURASE"/>
    <property type="match status" value="1"/>
</dbReference>
<evidence type="ECO:0000256" key="6">
    <source>
        <dbReference type="ARBA" id="ARBA00022898"/>
    </source>
</evidence>
<evidence type="ECO:0000313" key="13">
    <source>
        <dbReference type="Proteomes" id="UP000651156"/>
    </source>
</evidence>
<dbReference type="Proteomes" id="UP000651156">
    <property type="component" value="Unassembled WGS sequence"/>
</dbReference>